<dbReference type="Gene3D" id="1.20.990.10">
    <property type="entry name" value="NADPH-cytochrome p450 Reductase, Chain A, domain 3"/>
    <property type="match status" value="1"/>
</dbReference>
<evidence type="ECO:0000256" key="4">
    <source>
        <dbReference type="ARBA" id="ARBA00006267"/>
    </source>
</evidence>
<dbReference type="PANTHER" id="PTHR43410">
    <property type="entry name" value="NITRIC OXIDE SYNTHASE OXYGENASE"/>
    <property type="match status" value="1"/>
</dbReference>
<evidence type="ECO:0000256" key="11">
    <source>
        <dbReference type="ARBA" id="ARBA00022857"/>
    </source>
</evidence>
<dbReference type="Proteomes" id="UP000326759">
    <property type="component" value="Unassembled WGS sequence"/>
</dbReference>
<evidence type="ECO:0000256" key="9">
    <source>
        <dbReference type="ARBA" id="ARBA00022723"/>
    </source>
</evidence>
<feature type="non-terminal residue" evidence="16">
    <location>
        <position position="1"/>
    </location>
</feature>
<evidence type="ECO:0000256" key="12">
    <source>
        <dbReference type="ARBA" id="ARBA00022860"/>
    </source>
</evidence>
<dbReference type="OrthoDB" id="1688044at2759"/>
<evidence type="ECO:0000256" key="2">
    <source>
        <dbReference type="ARBA" id="ARBA00001970"/>
    </source>
</evidence>
<keyword evidence="10" id="KW-0274">FAD</keyword>
<reference evidence="16 17" key="1">
    <citation type="journal article" date="2019" name="PLoS Biol.">
        <title>Sex chromosomes control vertical transmission of feminizing Wolbachia symbionts in an isopod.</title>
        <authorList>
            <person name="Becking T."/>
            <person name="Chebbi M.A."/>
            <person name="Giraud I."/>
            <person name="Moumen B."/>
            <person name="Laverre T."/>
            <person name="Caubet Y."/>
            <person name="Peccoud J."/>
            <person name="Gilbert C."/>
            <person name="Cordaux R."/>
        </authorList>
    </citation>
    <scope>NUCLEOTIDE SEQUENCE [LARGE SCALE GENOMIC DNA]</scope>
    <source>
        <strain evidence="16">ANa2</strain>
        <tissue evidence="16">Whole body excluding digestive tract and cuticle</tissue>
    </source>
</reference>
<keyword evidence="13" id="KW-0560">Oxidoreductase</keyword>
<keyword evidence="17" id="KW-1185">Reference proteome</keyword>
<keyword evidence="8" id="KW-0288">FMN</keyword>
<dbReference type="InterPro" id="IPR017938">
    <property type="entry name" value="Riboflavin_synthase-like_b-brl"/>
</dbReference>
<dbReference type="InterPro" id="IPR050607">
    <property type="entry name" value="NOS"/>
</dbReference>
<evidence type="ECO:0000313" key="16">
    <source>
        <dbReference type="EMBL" id="KAB7505083.1"/>
    </source>
</evidence>
<comment type="cofactor">
    <cofactor evidence="2">
        <name>heme b</name>
        <dbReference type="ChEBI" id="CHEBI:60344"/>
    </cofactor>
</comment>
<proteinExistence type="inferred from homology"/>
<keyword evidence="12" id="KW-0112">Calmodulin-binding</keyword>
<feature type="domain" description="Sulfite reductase [NADPH] flavoprotein alpha-component-like FAD-binding" evidence="15">
    <location>
        <begin position="3"/>
        <end position="70"/>
    </location>
</feature>
<dbReference type="EC" id="1.14.13.39" evidence="5"/>
<evidence type="ECO:0000256" key="3">
    <source>
        <dbReference type="ARBA" id="ARBA00001974"/>
    </source>
</evidence>
<accession>A0A5N5TEK5</accession>
<sequence>DPHEYEEWKHLKYPNLVEVLEEFPSVQIEPALFFTQLPLLQPRFYSISSSPLVHKDEIHITVAVVIYRTEESIGDMMLFFGCRTKALDLYREEKEEMVNQGVLKNTYLALSREPSLPKVSIFF</sequence>
<comment type="caution">
    <text evidence="16">The sequence shown here is derived from an EMBL/GenBank/DDBJ whole genome shotgun (WGS) entry which is preliminary data.</text>
</comment>
<dbReference type="Pfam" id="PF00667">
    <property type="entry name" value="FAD_binding_1"/>
    <property type="match status" value="1"/>
</dbReference>
<organism evidence="16 17">
    <name type="scientific">Armadillidium nasatum</name>
    <dbReference type="NCBI Taxonomy" id="96803"/>
    <lineage>
        <taxon>Eukaryota</taxon>
        <taxon>Metazoa</taxon>
        <taxon>Ecdysozoa</taxon>
        <taxon>Arthropoda</taxon>
        <taxon>Crustacea</taxon>
        <taxon>Multicrustacea</taxon>
        <taxon>Malacostraca</taxon>
        <taxon>Eumalacostraca</taxon>
        <taxon>Peracarida</taxon>
        <taxon>Isopoda</taxon>
        <taxon>Oniscidea</taxon>
        <taxon>Crinocheta</taxon>
        <taxon>Armadillidiidae</taxon>
        <taxon>Armadillidium</taxon>
    </lineage>
</organism>
<evidence type="ECO:0000256" key="7">
    <source>
        <dbReference type="ARBA" id="ARBA00022630"/>
    </source>
</evidence>
<evidence type="ECO:0000256" key="1">
    <source>
        <dbReference type="ARBA" id="ARBA00001917"/>
    </source>
</evidence>
<dbReference type="SUPFAM" id="SSF52343">
    <property type="entry name" value="Ferredoxin reductase-like, C-terminal NADP-linked domain"/>
    <property type="match status" value="1"/>
</dbReference>
<dbReference type="PANTHER" id="PTHR43410:SF1">
    <property type="entry name" value="NITRIC OXIDE SYNTHASE"/>
    <property type="match status" value="1"/>
</dbReference>
<evidence type="ECO:0000256" key="14">
    <source>
        <dbReference type="ARBA" id="ARBA00023004"/>
    </source>
</evidence>
<evidence type="ECO:0000256" key="10">
    <source>
        <dbReference type="ARBA" id="ARBA00022827"/>
    </source>
</evidence>
<evidence type="ECO:0000256" key="13">
    <source>
        <dbReference type="ARBA" id="ARBA00023002"/>
    </source>
</evidence>
<comment type="cofactor">
    <cofactor evidence="1">
        <name>FMN</name>
        <dbReference type="ChEBI" id="CHEBI:58210"/>
    </cofactor>
</comment>
<evidence type="ECO:0000256" key="8">
    <source>
        <dbReference type="ARBA" id="ARBA00022643"/>
    </source>
</evidence>
<keyword evidence="9" id="KW-0479">Metal-binding</keyword>
<dbReference type="GO" id="GO:0046872">
    <property type="term" value="F:metal ion binding"/>
    <property type="evidence" value="ECO:0007669"/>
    <property type="project" value="UniProtKB-KW"/>
</dbReference>
<comment type="cofactor">
    <cofactor evidence="3">
        <name>FAD</name>
        <dbReference type="ChEBI" id="CHEBI:57692"/>
    </cofactor>
</comment>
<dbReference type="InterPro" id="IPR023173">
    <property type="entry name" value="NADPH_Cyt_P450_Rdtase_alpha"/>
</dbReference>
<dbReference type="AlphaFoldDB" id="A0A5N5TEK5"/>
<evidence type="ECO:0000256" key="5">
    <source>
        <dbReference type="ARBA" id="ARBA00012989"/>
    </source>
</evidence>
<gene>
    <name evidence="16" type="primary">Nos3</name>
    <name evidence="16" type="ORF">Anas_08588</name>
</gene>
<dbReference type="Gene3D" id="2.40.30.10">
    <property type="entry name" value="Translation factors"/>
    <property type="match status" value="1"/>
</dbReference>
<keyword evidence="14" id="KW-0408">Iron</keyword>
<name>A0A5N5TEK5_9CRUS</name>
<dbReference type="InterPro" id="IPR003097">
    <property type="entry name" value="CysJ-like_FAD-binding"/>
</dbReference>
<dbReference type="SUPFAM" id="SSF63380">
    <property type="entry name" value="Riboflavin synthase domain-like"/>
    <property type="match status" value="1"/>
</dbReference>
<keyword evidence="6" id="KW-0349">Heme</keyword>
<dbReference type="InterPro" id="IPR039261">
    <property type="entry name" value="FNR_nucleotide-bd"/>
</dbReference>
<evidence type="ECO:0000256" key="6">
    <source>
        <dbReference type="ARBA" id="ARBA00022617"/>
    </source>
</evidence>
<dbReference type="GO" id="GO:0005516">
    <property type="term" value="F:calmodulin binding"/>
    <property type="evidence" value="ECO:0007669"/>
    <property type="project" value="UniProtKB-KW"/>
</dbReference>
<dbReference type="GO" id="GO:0004517">
    <property type="term" value="F:nitric-oxide synthase activity"/>
    <property type="evidence" value="ECO:0007669"/>
    <property type="project" value="UniProtKB-EC"/>
</dbReference>
<keyword evidence="11" id="KW-0521">NADP</keyword>
<keyword evidence="7" id="KW-0285">Flavoprotein</keyword>
<evidence type="ECO:0000313" key="17">
    <source>
        <dbReference type="Proteomes" id="UP000326759"/>
    </source>
</evidence>
<evidence type="ECO:0000259" key="15">
    <source>
        <dbReference type="Pfam" id="PF00667"/>
    </source>
</evidence>
<protein>
    <recommendedName>
        <fullName evidence="5">nitric-oxide synthase (NADPH)</fullName>
        <ecNumber evidence="5">1.14.13.39</ecNumber>
    </recommendedName>
</protein>
<comment type="similarity">
    <text evidence="4">Belongs to the NOS family.</text>
</comment>
<dbReference type="EMBL" id="SEYY01001826">
    <property type="protein sequence ID" value="KAB7505083.1"/>
    <property type="molecule type" value="Genomic_DNA"/>
</dbReference>